<dbReference type="FunFam" id="2.40.110.10:FF:000001">
    <property type="entry name" value="Acyl-CoA dehydrogenase, mitochondrial"/>
    <property type="match status" value="1"/>
</dbReference>
<dbReference type="Gene3D" id="1.10.540.10">
    <property type="entry name" value="Acyl-CoA dehydrogenase/oxidase, N-terminal domain"/>
    <property type="match status" value="2"/>
</dbReference>
<feature type="domain" description="Acyl-CoA dehydrogenase/oxidase N-terminal" evidence="11">
    <location>
        <begin position="70"/>
        <end position="168"/>
    </location>
</feature>
<dbReference type="Gene3D" id="2.40.110.10">
    <property type="entry name" value="Butyryl-CoA Dehydrogenase, subunit A, domain 2"/>
    <property type="match status" value="1"/>
</dbReference>
<comment type="cofactor">
    <cofactor evidence="1 8">
        <name>FAD</name>
        <dbReference type="ChEBI" id="CHEBI:57692"/>
    </cofactor>
</comment>
<dbReference type="Pfam" id="PF00441">
    <property type="entry name" value="Acyl-CoA_dh_1"/>
    <property type="match status" value="1"/>
</dbReference>
<dbReference type="SUPFAM" id="SSF56645">
    <property type="entry name" value="Acyl-CoA dehydrogenase NM domain-like"/>
    <property type="match status" value="2"/>
</dbReference>
<dbReference type="EMBL" id="LCIR01000005">
    <property type="protein sequence ID" value="KKT59923.1"/>
    <property type="molecule type" value="Genomic_DNA"/>
</dbReference>
<keyword evidence="4" id="KW-0101">Branched-chain amino acid catabolism</keyword>
<dbReference type="InterPro" id="IPR009075">
    <property type="entry name" value="AcylCo_DH/oxidase_C"/>
</dbReference>
<dbReference type="InterPro" id="IPR013786">
    <property type="entry name" value="AcylCoA_DH/ox_N"/>
</dbReference>
<sequence>MDFELTEEQKEFKALARGILEKELKPLVLRLDEKSVYHAGFIKEILEKEIGLLAVKLAEEGVYAAKFIAALEEKLKLLARALPEESAYPLDFIKKMGNLGFMGIFIPEEYGGLGKSLFEFALVAEEIARVCLSAATAYGVIALGTLPILLSGTEEQKKKYLTKIASGEMLVAFAITEADAGSDVMAMKMRAARDGDFYVLNGMKQFITSAGPSDIYSVFAKTNPEKGERGVSGFIVEKETPGLEFGEKEKKLGIRASETRSLILTDCKVPAENLIGGRENLGAIHILNTLNRSRIVVGALGVGCAEGALKQAISYAKERKQFGQSIASFQIIQHKLAEMAVRVETAKLLVYKAAWLAGQKDTGKSVLAKFGAMAKYFAAQAACNNADDNIQICGGMGFMEEFGAAKRWRDSRILRIYEGTDEIQKNEIARILIKESAN</sequence>
<dbReference type="GO" id="GO:0050660">
    <property type="term" value="F:flavin adenine dinucleotide binding"/>
    <property type="evidence" value="ECO:0007669"/>
    <property type="project" value="InterPro"/>
</dbReference>
<dbReference type="GO" id="GO:0003995">
    <property type="term" value="F:acyl-CoA dehydrogenase activity"/>
    <property type="evidence" value="ECO:0007669"/>
    <property type="project" value="InterPro"/>
</dbReference>
<evidence type="ECO:0000256" key="5">
    <source>
        <dbReference type="ARBA" id="ARBA00022630"/>
    </source>
</evidence>
<protein>
    <submittedName>
        <fullName evidence="12">Acyl-CoA dehydrogenase domain-containing protein</fullName>
    </submittedName>
</protein>
<dbReference type="InterPro" id="IPR006091">
    <property type="entry name" value="Acyl-CoA_Oxase/DH_mid-dom"/>
</dbReference>
<dbReference type="PANTHER" id="PTHR43884:SF12">
    <property type="entry name" value="ISOVALERYL-COA DEHYDROGENASE, MITOCHONDRIAL-RELATED"/>
    <property type="match status" value="1"/>
</dbReference>
<dbReference type="PANTHER" id="PTHR43884">
    <property type="entry name" value="ACYL-COA DEHYDROGENASE"/>
    <property type="match status" value="1"/>
</dbReference>
<gene>
    <name evidence="12" type="ORF">UW53_C0005G0006</name>
</gene>
<evidence type="ECO:0000256" key="6">
    <source>
        <dbReference type="ARBA" id="ARBA00022827"/>
    </source>
</evidence>
<evidence type="ECO:0000256" key="1">
    <source>
        <dbReference type="ARBA" id="ARBA00001974"/>
    </source>
</evidence>
<evidence type="ECO:0000313" key="12">
    <source>
        <dbReference type="EMBL" id="KKT59923.1"/>
    </source>
</evidence>
<keyword evidence="5 8" id="KW-0285">Flavoprotein</keyword>
<dbReference type="Pfam" id="PF02771">
    <property type="entry name" value="Acyl-CoA_dh_N"/>
    <property type="match status" value="1"/>
</dbReference>
<dbReference type="PATRIC" id="fig|1618645.3.peg.445"/>
<comment type="similarity">
    <text evidence="3 8">Belongs to the acyl-CoA dehydrogenase family.</text>
</comment>
<dbReference type="PROSITE" id="PS00072">
    <property type="entry name" value="ACYL_COA_DH_1"/>
    <property type="match status" value="1"/>
</dbReference>
<dbReference type="InterPro" id="IPR006089">
    <property type="entry name" value="Acyl-CoA_DH_CS"/>
</dbReference>
<keyword evidence="6 8" id="KW-0274">FAD</keyword>
<feature type="domain" description="Acyl-CoA oxidase/dehydrogenase middle" evidence="10">
    <location>
        <begin position="172"/>
        <end position="267"/>
    </location>
</feature>
<proteinExistence type="inferred from homology"/>
<evidence type="ECO:0000259" key="9">
    <source>
        <dbReference type="Pfam" id="PF00441"/>
    </source>
</evidence>
<feature type="domain" description="Acyl-CoA dehydrogenase/oxidase C-terminal" evidence="9">
    <location>
        <begin position="284"/>
        <end position="432"/>
    </location>
</feature>
<accession>A0A0G1ILX9</accession>
<dbReference type="PROSITE" id="PS00073">
    <property type="entry name" value="ACYL_COA_DH_2"/>
    <property type="match status" value="1"/>
</dbReference>
<evidence type="ECO:0000256" key="2">
    <source>
        <dbReference type="ARBA" id="ARBA00005109"/>
    </source>
</evidence>
<comment type="caution">
    <text evidence="12">The sequence shown here is derived from an EMBL/GenBank/DDBJ whole genome shotgun (WGS) entry which is preliminary data.</text>
</comment>
<dbReference type="InterPro" id="IPR036250">
    <property type="entry name" value="AcylCo_DH-like_C"/>
</dbReference>
<dbReference type="InterPro" id="IPR037069">
    <property type="entry name" value="AcylCoA_DH/ox_N_sf"/>
</dbReference>
<dbReference type="Gene3D" id="1.20.140.10">
    <property type="entry name" value="Butyryl-CoA Dehydrogenase, subunit A, domain 3"/>
    <property type="match status" value="1"/>
</dbReference>
<evidence type="ECO:0000256" key="3">
    <source>
        <dbReference type="ARBA" id="ARBA00009347"/>
    </source>
</evidence>
<dbReference type="InterPro" id="IPR009100">
    <property type="entry name" value="AcylCoA_DH/oxidase_NM_dom_sf"/>
</dbReference>
<dbReference type="GO" id="GO:0009083">
    <property type="term" value="P:branched-chain amino acid catabolic process"/>
    <property type="evidence" value="ECO:0007669"/>
    <property type="project" value="UniProtKB-KW"/>
</dbReference>
<dbReference type="InterPro" id="IPR046373">
    <property type="entry name" value="Acyl-CoA_Oxase/DH_mid-dom_sf"/>
</dbReference>
<dbReference type="FunFam" id="1.20.140.10:FF:000001">
    <property type="entry name" value="Acyl-CoA dehydrogenase"/>
    <property type="match status" value="1"/>
</dbReference>
<evidence type="ECO:0000256" key="4">
    <source>
        <dbReference type="ARBA" id="ARBA00022456"/>
    </source>
</evidence>
<evidence type="ECO:0000259" key="10">
    <source>
        <dbReference type="Pfam" id="PF02770"/>
    </source>
</evidence>
<evidence type="ECO:0000259" key="11">
    <source>
        <dbReference type="Pfam" id="PF02771"/>
    </source>
</evidence>
<evidence type="ECO:0000256" key="8">
    <source>
        <dbReference type="RuleBase" id="RU362125"/>
    </source>
</evidence>
<keyword evidence="7 8" id="KW-0560">Oxidoreductase</keyword>
<dbReference type="Pfam" id="PF02770">
    <property type="entry name" value="Acyl-CoA_dh_M"/>
    <property type="match status" value="1"/>
</dbReference>
<organism evidence="12 13">
    <name type="scientific">Candidatus Giovannonibacteria bacterium GW2011_GWA1_44_25</name>
    <dbReference type="NCBI Taxonomy" id="1618645"/>
    <lineage>
        <taxon>Bacteria</taxon>
        <taxon>Candidatus Giovannoniibacteriota</taxon>
    </lineage>
</organism>
<name>A0A0G1ILX9_9BACT</name>
<evidence type="ECO:0000313" key="13">
    <source>
        <dbReference type="Proteomes" id="UP000034087"/>
    </source>
</evidence>
<dbReference type="AlphaFoldDB" id="A0A0G1ILX9"/>
<comment type="pathway">
    <text evidence="2">Amino-acid degradation; L-valine degradation.</text>
</comment>
<dbReference type="SUPFAM" id="SSF47203">
    <property type="entry name" value="Acyl-CoA dehydrogenase C-terminal domain-like"/>
    <property type="match status" value="1"/>
</dbReference>
<evidence type="ECO:0000256" key="7">
    <source>
        <dbReference type="ARBA" id="ARBA00023002"/>
    </source>
</evidence>
<dbReference type="Proteomes" id="UP000034087">
    <property type="component" value="Unassembled WGS sequence"/>
</dbReference>
<reference evidence="12 13" key="1">
    <citation type="journal article" date="2015" name="Nature">
        <title>rRNA introns, odd ribosomes, and small enigmatic genomes across a large radiation of phyla.</title>
        <authorList>
            <person name="Brown C.T."/>
            <person name="Hug L.A."/>
            <person name="Thomas B.C."/>
            <person name="Sharon I."/>
            <person name="Castelle C.J."/>
            <person name="Singh A."/>
            <person name="Wilkins M.J."/>
            <person name="Williams K.H."/>
            <person name="Banfield J.F."/>
        </authorList>
    </citation>
    <scope>NUCLEOTIDE SEQUENCE [LARGE SCALE GENOMIC DNA]</scope>
</reference>